<sequence length="1058" mass="111809">MTRAVLATAVALAAVPPRRGGPRRDRAASRQRRRAPATTTTTARDRQRQRQHRVEGTSRRLVRFHDDDDRIRVRAASESESEPPPPPRFARDVRARAFGFFGRGVGRRGGMGRDDEKDAEADGVGARDGEMKIMYLDPKGDDAPVRIDAPTGYSWDDDVSSIVVEADDRASSSESESGPGGYYAGYAYGDGDGDGEAWLPPGSRAMRRGRSGMMNDTKRIRFRRRRLRWPPYLGAGLAPRFARSVWALIAVGGVVWALWSAAKHVLLFGVGATGAQLASTVTAAAINRAALEALAGLAEGALIGILVAPTTGALIAAAAEFALRAAMRLRASSLPRTLAPATAKTSGERAERVAAAEKHGDAHARFARLKKATEAAAGARHAAAAFAVDAWTRPLVFSIVAAALYFTVVSVCGGFGLHGMSNLTGLSAGQQLLRLPRSVIVAWYGAVVLAAALVASLRRKDGAAVASVRRELEKREREFIEGLHRGNFSCRWRADAYVAPQSAADKALTNAAVAAAAAAAAVDRHVPPSAAPALILDAGDARTSTALASAFTFATRHHSGGDTWRLDSPRGGKGAPPKRRLGQRVGSVRGVRVIVRLSWLGIRLRLRIRIARRRRRPGVRDGNGDGGDGDGEDAEEAREEGNDADVDDNVGESSDESSRGAKSRGASGFPSAAIFVPNQHTHVVRELRAKSPSKCTAFAADVRDVLALRSPCATALHCVYLDHCGAVAQREQQLWDVFSRHAVADGGVLAVTFSTRGKRRGWSKAKAVSTCVRGLIEAADAHGYELHGGAADGGGCAAEASADLSRLLDYTVSFGDEGDGASDASDASPPEDETSTDASRASARTRTRTRRRTAGETASAYLAHAMTVENALQRYLASCDALGGVDHAFDRFRAPSPANVALVSAAVSAAGDLARTLSGWSKDTGYAGGFGGGGNAEVFNTWAARRRRRMCGYVSDRVLGNALDARKPSRADARLLASLGREVVEAMDAAAALAAPTAIGGRRRAASDASGPRGEVTYPRCFFLYDTLMFFVFKVKAKRVGGGGGGVRATAGGSRARR</sequence>
<feature type="transmembrane region" description="Helical" evidence="2">
    <location>
        <begin position="241"/>
        <end position="259"/>
    </location>
</feature>
<evidence type="ECO:0000313" key="3">
    <source>
        <dbReference type="EMBL" id="EEH59220.1"/>
    </source>
</evidence>
<protein>
    <submittedName>
        <fullName evidence="3">Uncharacterized protein</fullName>
    </submittedName>
</protein>
<dbReference type="OrthoDB" id="10632999at2759"/>
<keyword evidence="2" id="KW-0812">Transmembrane</keyword>
<proteinExistence type="predicted"/>
<feature type="compositionally biased region" description="Acidic residues" evidence="1">
    <location>
        <begin position="627"/>
        <end position="655"/>
    </location>
</feature>
<evidence type="ECO:0000313" key="4">
    <source>
        <dbReference type="Proteomes" id="UP000001876"/>
    </source>
</evidence>
<keyword evidence="4" id="KW-1185">Reference proteome</keyword>
<feature type="transmembrane region" description="Helical" evidence="2">
    <location>
        <begin position="266"/>
        <end position="286"/>
    </location>
</feature>
<accession>C1MJM3</accession>
<reference evidence="3 4" key="1">
    <citation type="journal article" date="2009" name="Science">
        <title>Green evolution and dynamic adaptations revealed by genomes of the marine picoeukaryotes Micromonas.</title>
        <authorList>
            <person name="Worden A.Z."/>
            <person name="Lee J.H."/>
            <person name="Mock T."/>
            <person name="Rouze P."/>
            <person name="Simmons M.P."/>
            <person name="Aerts A.L."/>
            <person name="Allen A.E."/>
            <person name="Cuvelier M.L."/>
            <person name="Derelle E."/>
            <person name="Everett M.V."/>
            <person name="Foulon E."/>
            <person name="Grimwood J."/>
            <person name="Gundlach H."/>
            <person name="Henrissat B."/>
            <person name="Napoli C."/>
            <person name="McDonald S.M."/>
            <person name="Parker M.S."/>
            <person name="Rombauts S."/>
            <person name="Salamov A."/>
            <person name="Von Dassow P."/>
            <person name="Badger J.H."/>
            <person name="Coutinho P.M."/>
            <person name="Demir E."/>
            <person name="Dubchak I."/>
            <person name="Gentemann C."/>
            <person name="Eikrem W."/>
            <person name="Gready J.E."/>
            <person name="John U."/>
            <person name="Lanier W."/>
            <person name="Lindquist E.A."/>
            <person name="Lucas S."/>
            <person name="Mayer K.F."/>
            <person name="Moreau H."/>
            <person name="Not F."/>
            <person name="Otillar R."/>
            <person name="Panaud O."/>
            <person name="Pangilinan J."/>
            <person name="Paulsen I."/>
            <person name="Piegu B."/>
            <person name="Poliakov A."/>
            <person name="Robbens S."/>
            <person name="Schmutz J."/>
            <person name="Toulza E."/>
            <person name="Wyss T."/>
            <person name="Zelensky A."/>
            <person name="Zhou K."/>
            <person name="Armbrust E.V."/>
            <person name="Bhattacharya D."/>
            <person name="Goodenough U.W."/>
            <person name="Van de Peer Y."/>
            <person name="Grigoriev I.V."/>
        </authorList>
    </citation>
    <scope>NUCLEOTIDE SEQUENCE [LARGE SCALE GENOMIC DNA]</scope>
    <source>
        <strain evidence="3 4">CCMP1545</strain>
    </source>
</reference>
<dbReference type="Proteomes" id="UP000001876">
    <property type="component" value="Unassembled WGS sequence"/>
</dbReference>
<keyword evidence="2" id="KW-0472">Membrane</keyword>
<dbReference type="OMA" id="PNQHTHV"/>
<dbReference type="eggNOG" id="ENOG502T14R">
    <property type="taxonomic scope" value="Eukaryota"/>
</dbReference>
<feature type="transmembrane region" description="Helical" evidence="2">
    <location>
        <begin position="301"/>
        <end position="323"/>
    </location>
</feature>
<evidence type="ECO:0000256" key="1">
    <source>
        <dbReference type="SAM" id="MobiDB-lite"/>
    </source>
</evidence>
<dbReference type="GeneID" id="9681875"/>
<feature type="region of interest" description="Disordered" evidence="1">
    <location>
        <begin position="15"/>
        <end position="59"/>
    </location>
</feature>
<feature type="transmembrane region" description="Helical" evidence="2">
    <location>
        <begin position="395"/>
        <end position="418"/>
    </location>
</feature>
<dbReference type="RefSeq" id="XP_003055844.1">
    <property type="nucleotide sequence ID" value="XM_003055798.1"/>
</dbReference>
<dbReference type="EMBL" id="GG663736">
    <property type="protein sequence ID" value="EEH59220.1"/>
    <property type="molecule type" value="Genomic_DNA"/>
</dbReference>
<feature type="region of interest" description="Disordered" evidence="1">
    <location>
        <begin position="617"/>
        <end position="671"/>
    </location>
</feature>
<gene>
    <name evidence="3" type="ORF">MICPUCDRAFT_71044</name>
</gene>
<feature type="region of interest" description="Disordered" evidence="1">
    <location>
        <begin position="558"/>
        <end position="583"/>
    </location>
</feature>
<dbReference type="KEGG" id="mpp:MICPUCDRAFT_71044"/>
<evidence type="ECO:0000256" key="2">
    <source>
        <dbReference type="SAM" id="Phobius"/>
    </source>
</evidence>
<organism evidence="4">
    <name type="scientific">Micromonas pusilla (strain CCMP1545)</name>
    <name type="common">Picoplanktonic green alga</name>
    <dbReference type="NCBI Taxonomy" id="564608"/>
    <lineage>
        <taxon>Eukaryota</taxon>
        <taxon>Viridiplantae</taxon>
        <taxon>Chlorophyta</taxon>
        <taxon>Mamiellophyceae</taxon>
        <taxon>Mamiellales</taxon>
        <taxon>Mamiellaceae</taxon>
        <taxon>Micromonas</taxon>
    </lineage>
</organism>
<keyword evidence="2" id="KW-1133">Transmembrane helix</keyword>
<dbReference type="AlphaFoldDB" id="C1MJM3"/>
<name>C1MJM3_MICPC</name>
<feature type="region of interest" description="Disordered" evidence="1">
    <location>
        <begin position="818"/>
        <end position="855"/>
    </location>
</feature>
<feature type="compositionally biased region" description="Basic residues" evidence="1">
    <location>
        <begin position="843"/>
        <end position="852"/>
    </location>
</feature>
<feature type="compositionally biased region" description="Basic and acidic residues" evidence="1">
    <location>
        <begin position="43"/>
        <end position="59"/>
    </location>
</feature>